<dbReference type="EMBL" id="BARX01000022">
    <property type="protein sequence ID" value="GAD03053.1"/>
    <property type="molecule type" value="Genomic_DNA"/>
</dbReference>
<dbReference type="RefSeq" id="WP_016402820.1">
    <property type="nucleotide sequence ID" value="NZ_BARX01000022.1"/>
</dbReference>
<evidence type="ECO:0000313" key="2">
    <source>
        <dbReference type="EMBL" id="GAD03053.1"/>
    </source>
</evidence>
<dbReference type="GO" id="GO:0016491">
    <property type="term" value="F:oxidoreductase activity"/>
    <property type="evidence" value="ECO:0007669"/>
    <property type="project" value="UniProtKB-KW"/>
</dbReference>
<protein>
    <submittedName>
        <fullName evidence="2">Delta 1-pyrroline-5-carboxylate dehydrogenase domain protein</fullName>
    </submittedName>
</protein>
<dbReference type="Gene3D" id="3.40.605.10">
    <property type="entry name" value="Aldehyde Dehydrogenase, Chain A, domain 1"/>
    <property type="match status" value="1"/>
</dbReference>
<dbReference type="OrthoDB" id="6659650at2"/>
<dbReference type="InterPro" id="IPR016162">
    <property type="entry name" value="Ald_DH_N"/>
</dbReference>
<evidence type="ECO:0000256" key="1">
    <source>
        <dbReference type="ARBA" id="ARBA00023002"/>
    </source>
</evidence>
<sequence>MTTTNKVLKQSLAVQDAWQQQTVAQRSELLLAWSQQLGQRDQSYHECAAMIRFQCQQALALIANEHELQGPTGESNQLYTAGRGCFLLVADETASNEALVGLMAAALVAGNTVICCAANSPIDVILSDLLRAGCPDRVAQPLAYTLGPQLAQNSLVAGIALAGTKQNCMHYNQLAAERDGQLAQFVYETDMRNLSQLSEPTLCLRFITERTRTINITAVGGNASLLELGSGE</sequence>
<gene>
    <name evidence="2" type="ORF">AALB_3133</name>
</gene>
<dbReference type="AlphaFoldDB" id="R9PP45"/>
<dbReference type="Proteomes" id="UP000014461">
    <property type="component" value="Unassembled WGS sequence"/>
</dbReference>
<dbReference type="STRING" id="1331007.AALB_3133"/>
<keyword evidence="1" id="KW-0560">Oxidoreductase</keyword>
<accession>R9PP45</accession>
<organism evidence="2 3">
    <name type="scientific">Agarivorans albus MKT 106</name>
    <dbReference type="NCBI Taxonomy" id="1331007"/>
    <lineage>
        <taxon>Bacteria</taxon>
        <taxon>Pseudomonadati</taxon>
        <taxon>Pseudomonadota</taxon>
        <taxon>Gammaproteobacteria</taxon>
        <taxon>Alteromonadales</taxon>
        <taxon>Alteromonadaceae</taxon>
        <taxon>Agarivorans</taxon>
    </lineage>
</organism>
<dbReference type="InterPro" id="IPR016161">
    <property type="entry name" value="Ald_DH/histidinol_DH"/>
</dbReference>
<evidence type="ECO:0000313" key="3">
    <source>
        <dbReference type="Proteomes" id="UP000014461"/>
    </source>
</evidence>
<dbReference type="SUPFAM" id="SSF53720">
    <property type="entry name" value="ALDH-like"/>
    <property type="match status" value="1"/>
</dbReference>
<name>R9PP45_AGAAL</name>
<keyword evidence="3" id="KW-1185">Reference proteome</keyword>
<reference evidence="2" key="1">
    <citation type="journal article" date="2013" name="Genome Announc.">
        <title>Draft Genome Sequence of Agarivorans albus Strain MKT 106T, an Agarolytic Marine Bacterium.</title>
        <authorList>
            <person name="Yasuike M."/>
            <person name="Nakamura Y."/>
            <person name="Kai W."/>
            <person name="Fujiwara A."/>
            <person name="Fukui Y."/>
            <person name="Satomi M."/>
            <person name="Sano M."/>
        </authorList>
    </citation>
    <scope>NUCLEOTIDE SEQUENCE [LARGE SCALE GENOMIC DNA]</scope>
</reference>
<comment type="caution">
    <text evidence="2">The sequence shown here is derived from an EMBL/GenBank/DDBJ whole genome shotgun (WGS) entry which is preliminary data.</text>
</comment>
<proteinExistence type="predicted"/>